<feature type="region of interest" description="Disordered" evidence="1">
    <location>
        <begin position="1"/>
        <end position="339"/>
    </location>
</feature>
<dbReference type="Pfam" id="PF10295">
    <property type="entry name" value="DUF2406"/>
    <property type="match status" value="1"/>
</dbReference>
<name>A0A9P4Q8E7_9PEZI</name>
<evidence type="ECO:0000313" key="2">
    <source>
        <dbReference type="EMBL" id="KAF2719932.1"/>
    </source>
</evidence>
<dbReference type="EMBL" id="MU003805">
    <property type="protein sequence ID" value="KAF2719932.1"/>
    <property type="molecule type" value="Genomic_DNA"/>
</dbReference>
<feature type="compositionally biased region" description="Basic and acidic residues" evidence="1">
    <location>
        <begin position="78"/>
        <end position="87"/>
    </location>
</feature>
<dbReference type="AlphaFoldDB" id="A0A9P4Q8E7"/>
<reference evidence="2" key="1">
    <citation type="journal article" date="2020" name="Stud. Mycol.">
        <title>101 Dothideomycetes genomes: a test case for predicting lifestyles and emergence of pathogens.</title>
        <authorList>
            <person name="Haridas S."/>
            <person name="Albert R."/>
            <person name="Binder M."/>
            <person name="Bloem J."/>
            <person name="Labutti K."/>
            <person name="Salamov A."/>
            <person name="Andreopoulos B."/>
            <person name="Baker S."/>
            <person name="Barry K."/>
            <person name="Bills G."/>
            <person name="Bluhm B."/>
            <person name="Cannon C."/>
            <person name="Castanera R."/>
            <person name="Culley D."/>
            <person name="Daum C."/>
            <person name="Ezra D."/>
            <person name="Gonzalez J."/>
            <person name="Henrissat B."/>
            <person name="Kuo A."/>
            <person name="Liang C."/>
            <person name="Lipzen A."/>
            <person name="Lutzoni F."/>
            <person name="Magnuson J."/>
            <person name="Mondo S."/>
            <person name="Nolan M."/>
            <person name="Ohm R."/>
            <person name="Pangilinan J."/>
            <person name="Park H.-J."/>
            <person name="Ramirez L."/>
            <person name="Alfaro M."/>
            <person name="Sun H."/>
            <person name="Tritt A."/>
            <person name="Yoshinaga Y."/>
            <person name="Zwiers L.-H."/>
            <person name="Turgeon B."/>
            <person name="Goodwin S."/>
            <person name="Spatafora J."/>
            <person name="Crous P."/>
            <person name="Grigoriev I."/>
        </authorList>
    </citation>
    <scope>NUCLEOTIDE SEQUENCE</scope>
    <source>
        <strain evidence="2">CBS 116435</strain>
    </source>
</reference>
<dbReference type="PANTHER" id="PTHR28186">
    <property type="entry name" value="MEIOTICALLY UP-REGULATED GENE 9 PROTEIN"/>
    <property type="match status" value="1"/>
</dbReference>
<dbReference type="OrthoDB" id="5330253at2759"/>
<protein>
    <recommendedName>
        <fullName evidence="4">DUF2406 domain-containing protein</fullName>
    </recommendedName>
</protein>
<dbReference type="InterPro" id="IPR018809">
    <property type="entry name" value="DUF2406"/>
</dbReference>
<feature type="compositionally biased region" description="Polar residues" evidence="1">
    <location>
        <begin position="218"/>
        <end position="247"/>
    </location>
</feature>
<feature type="compositionally biased region" description="Basic and acidic residues" evidence="1">
    <location>
        <begin position="30"/>
        <end position="47"/>
    </location>
</feature>
<accession>A0A9P4Q8E7</accession>
<sequence>MDQPPTSPGSRNRAFSFRSDRSGGSKGSKPKIDLVESAREKERRDSIWRNTSKANPNAALGEAQPGERATAEQTTLDSIRDLQHKDGTGNVIAEPDLVNPTRPRWERPLDTIRSFERNIDNGYRRRSTMRSDSYEQPSQYQRRNSSYGNGYDQGPSPGRHSQMGSGGYYANRSPSGYDNGYPNGGGPSSSRQRYPPRMQSDHGVRYPGNPPQHGYHSSYDTVNTGASDSTGPWGNSTDPSSENSSLDRVNATMKPQDGYPAGAYPNPNGFQGPIPEEQGSGSYNPGYPAQGMPVQPPAGRRPIALGNSTSSPPTKLPTGSRPEPEKRKSWLKRRFSKKD</sequence>
<evidence type="ECO:0008006" key="4">
    <source>
        <dbReference type="Google" id="ProtNLM"/>
    </source>
</evidence>
<gene>
    <name evidence="2" type="ORF">K431DRAFT_286241</name>
</gene>
<comment type="caution">
    <text evidence="2">The sequence shown here is derived from an EMBL/GenBank/DDBJ whole genome shotgun (WGS) entry which is preliminary data.</text>
</comment>
<evidence type="ECO:0000256" key="1">
    <source>
        <dbReference type="SAM" id="MobiDB-lite"/>
    </source>
</evidence>
<feature type="compositionally biased region" description="Basic residues" evidence="1">
    <location>
        <begin position="329"/>
        <end position="339"/>
    </location>
</feature>
<feature type="compositionally biased region" description="Polar residues" evidence="1">
    <location>
        <begin position="130"/>
        <end position="148"/>
    </location>
</feature>
<dbReference type="PANTHER" id="PTHR28186:SF1">
    <property type="entry name" value="MEIOTICALLY UP-REGULATED GENE 9 PROTEIN"/>
    <property type="match status" value="1"/>
</dbReference>
<dbReference type="Proteomes" id="UP000799441">
    <property type="component" value="Unassembled WGS sequence"/>
</dbReference>
<evidence type="ECO:0000313" key="3">
    <source>
        <dbReference type="Proteomes" id="UP000799441"/>
    </source>
</evidence>
<organism evidence="2 3">
    <name type="scientific">Polychaeton citri CBS 116435</name>
    <dbReference type="NCBI Taxonomy" id="1314669"/>
    <lineage>
        <taxon>Eukaryota</taxon>
        <taxon>Fungi</taxon>
        <taxon>Dikarya</taxon>
        <taxon>Ascomycota</taxon>
        <taxon>Pezizomycotina</taxon>
        <taxon>Dothideomycetes</taxon>
        <taxon>Dothideomycetidae</taxon>
        <taxon>Capnodiales</taxon>
        <taxon>Capnodiaceae</taxon>
        <taxon>Polychaeton</taxon>
    </lineage>
</organism>
<proteinExistence type="predicted"/>
<keyword evidence="3" id="KW-1185">Reference proteome</keyword>
<feature type="compositionally biased region" description="Basic and acidic residues" evidence="1">
    <location>
        <begin position="103"/>
        <end position="123"/>
    </location>
</feature>